<dbReference type="GO" id="GO:0015271">
    <property type="term" value="F:outward rectifier potassium channel activity"/>
    <property type="evidence" value="ECO:0007669"/>
    <property type="project" value="TreeGrafter"/>
</dbReference>
<keyword evidence="6 8" id="KW-0472">Membrane</keyword>
<evidence type="ECO:0000256" key="8">
    <source>
        <dbReference type="SAM" id="Phobius"/>
    </source>
</evidence>
<keyword evidence="10" id="KW-1185">Reference proteome</keyword>
<keyword evidence="4 8" id="KW-1133">Transmembrane helix</keyword>
<feature type="transmembrane region" description="Helical" evidence="8">
    <location>
        <begin position="12"/>
        <end position="37"/>
    </location>
</feature>
<evidence type="ECO:0000256" key="5">
    <source>
        <dbReference type="ARBA" id="ARBA00023065"/>
    </source>
</evidence>
<dbReference type="AlphaFoldDB" id="A0A1I8AJV7"/>
<name>A0A1I8AJV7_9BILA</name>
<feature type="transmembrane region" description="Helical" evidence="8">
    <location>
        <begin position="200"/>
        <end position="221"/>
    </location>
</feature>
<evidence type="ECO:0000313" key="10">
    <source>
        <dbReference type="Proteomes" id="UP000095287"/>
    </source>
</evidence>
<keyword evidence="7" id="KW-0407">Ion channel</keyword>
<feature type="transmembrane region" description="Helical" evidence="8">
    <location>
        <begin position="108"/>
        <end position="126"/>
    </location>
</feature>
<sequence>MSDTGFGDRLRLVLPHVCLVVGTAVYIVTGAHAISFIELSQEHATRAEHMKAVDEAKRTLLEFDYESTEDVNATMALLVEEFVFTVLGAFEEGVRASELAENSTDYQWNFYSSLFFTTTVLTSIGYGNMVPVSQYGRVFCIVYAFFGIPLTICTIADISKFLSDLVELRGAVDLPKEGSDLSSTSEEEVPVLGGSGQAKLVVVLALLAYMAAATEVISHVVHPNWNTIDAAYFTTVTLESFWGPLWEDLSTGPCSPSY</sequence>
<dbReference type="GO" id="GO:0005886">
    <property type="term" value="C:plasma membrane"/>
    <property type="evidence" value="ECO:0007669"/>
    <property type="project" value="TreeGrafter"/>
</dbReference>
<dbReference type="PANTHER" id="PTHR11003:SF156">
    <property type="entry name" value="POTASSIUM CHANNEL DOMAIN-CONTAINING PROTEIN"/>
    <property type="match status" value="1"/>
</dbReference>
<dbReference type="Pfam" id="PF07885">
    <property type="entry name" value="Ion_trans_2"/>
    <property type="match status" value="1"/>
</dbReference>
<keyword evidence="5" id="KW-0406">Ion transport</keyword>
<accession>A0A1I8AJV7</accession>
<protein>
    <submittedName>
        <fullName evidence="11">Ion_trans_2 domain-containing protein</fullName>
    </submittedName>
</protein>
<evidence type="ECO:0000313" key="11">
    <source>
        <dbReference type="WBParaSite" id="L893_g6539.t1"/>
    </source>
</evidence>
<dbReference type="InterPro" id="IPR003280">
    <property type="entry name" value="2pore_dom_K_chnl"/>
</dbReference>
<feature type="domain" description="Potassium channel" evidence="9">
    <location>
        <begin position="91"/>
        <end position="163"/>
    </location>
</feature>
<evidence type="ECO:0000259" key="9">
    <source>
        <dbReference type="Pfam" id="PF07885"/>
    </source>
</evidence>
<evidence type="ECO:0000256" key="7">
    <source>
        <dbReference type="ARBA" id="ARBA00023303"/>
    </source>
</evidence>
<reference evidence="11" key="1">
    <citation type="submission" date="2016-11" db="UniProtKB">
        <authorList>
            <consortium name="WormBaseParasite"/>
        </authorList>
    </citation>
    <scope>IDENTIFICATION</scope>
</reference>
<evidence type="ECO:0000256" key="4">
    <source>
        <dbReference type="ARBA" id="ARBA00022989"/>
    </source>
</evidence>
<dbReference type="WBParaSite" id="L893_g6539.t1">
    <property type="protein sequence ID" value="L893_g6539.t1"/>
    <property type="gene ID" value="L893_g6539"/>
</dbReference>
<evidence type="ECO:0000256" key="2">
    <source>
        <dbReference type="ARBA" id="ARBA00022448"/>
    </source>
</evidence>
<evidence type="ECO:0000256" key="1">
    <source>
        <dbReference type="ARBA" id="ARBA00004141"/>
    </source>
</evidence>
<dbReference type="InterPro" id="IPR013099">
    <property type="entry name" value="K_chnl_dom"/>
</dbReference>
<dbReference type="SUPFAM" id="SSF81324">
    <property type="entry name" value="Voltage-gated potassium channels"/>
    <property type="match status" value="1"/>
</dbReference>
<evidence type="ECO:0000256" key="6">
    <source>
        <dbReference type="ARBA" id="ARBA00023136"/>
    </source>
</evidence>
<comment type="subcellular location">
    <subcellularLocation>
        <location evidence="1">Membrane</location>
        <topology evidence="1">Multi-pass membrane protein</topology>
    </subcellularLocation>
</comment>
<keyword evidence="3 8" id="KW-0812">Transmembrane</keyword>
<organism evidence="10 11">
    <name type="scientific">Steinernema glaseri</name>
    <dbReference type="NCBI Taxonomy" id="37863"/>
    <lineage>
        <taxon>Eukaryota</taxon>
        <taxon>Metazoa</taxon>
        <taxon>Ecdysozoa</taxon>
        <taxon>Nematoda</taxon>
        <taxon>Chromadorea</taxon>
        <taxon>Rhabditida</taxon>
        <taxon>Tylenchina</taxon>
        <taxon>Panagrolaimomorpha</taxon>
        <taxon>Strongyloidoidea</taxon>
        <taxon>Steinernematidae</taxon>
        <taxon>Steinernema</taxon>
    </lineage>
</organism>
<dbReference type="GO" id="GO:0022841">
    <property type="term" value="F:potassium ion leak channel activity"/>
    <property type="evidence" value="ECO:0007669"/>
    <property type="project" value="TreeGrafter"/>
</dbReference>
<dbReference type="Gene3D" id="1.10.287.70">
    <property type="match status" value="1"/>
</dbReference>
<dbReference type="GO" id="GO:0030322">
    <property type="term" value="P:stabilization of membrane potential"/>
    <property type="evidence" value="ECO:0007669"/>
    <property type="project" value="TreeGrafter"/>
</dbReference>
<proteinExistence type="predicted"/>
<keyword evidence="2" id="KW-0813">Transport</keyword>
<dbReference type="Proteomes" id="UP000095287">
    <property type="component" value="Unplaced"/>
</dbReference>
<feature type="transmembrane region" description="Helical" evidence="8">
    <location>
        <begin position="138"/>
        <end position="158"/>
    </location>
</feature>
<dbReference type="PANTHER" id="PTHR11003">
    <property type="entry name" value="POTASSIUM CHANNEL, SUBFAMILY K"/>
    <property type="match status" value="1"/>
</dbReference>
<evidence type="ECO:0000256" key="3">
    <source>
        <dbReference type="ARBA" id="ARBA00022692"/>
    </source>
</evidence>